<evidence type="ECO:0000259" key="3">
    <source>
        <dbReference type="PROSITE" id="PS50943"/>
    </source>
</evidence>
<dbReference type="PANTHER" id="PTHR46558">
    <property type="entry name" value="TRACRIPTIONAL REGULATORY PROTEIN-RELATED-RELATED"/>
    <property type="match status" value="1"/>
</dbReference>
<sequence length="186" mass="21106">MTFGEKLQLLRKSRGWTQEQLSAQINISRQALSKWESGAAIPDTENVIRLSRLFAVSTDYLLLDEYDEPMQSSPEKDCATASKKNTARFWRIIAGSAATGLSVIILLVLGVLSSVYPAVYTVSPAGVEWTRVYTGLSGFLKVHHLEWFWWLWVLVLIGGVIALLYDRMRPVLQRFIELLHNQSEHL</sequence>
<protein>
    <submittedName>
        <fullName evidence="4">Helix-turn-helix transcriptional regulator</fullName>
    </submittedName>
</protein>
<feature type="domain" description="HTH cro/C1-type" evidence="3">
    <location>
        <begin position="7"/>
        <end position="61"/>
    </location>
</feature>
<feature type="transmembrane region" description="Helical" evidence="2">
    <location>
        <begin position="92"/>
        <end position="116"/>
    </location>
</feature>
<keyword evidence="1" id="KW-0238">DNA-binding</keyword>
<evidence type="ECO:0000313" key="4">
    <source>
        <dbReference type="EMBL" id="HIT94298.1"/>
    </source>
</evidence>
<dbReference type="PROSITE" id="PS50943">
    <property type="entry name" value="HTH_CROC1"/>
    <property type="match status" value="1"/>
</dbReference>
<dbReference type="PANTHER" id="PTHR46558:SF11">
    <property type="entry name" value="HTH-TYPE TRANSCRIPTIONAL REGULATOR XRE"/>
    <property type="match status" value="1"/>
</dbReference>
<dbReference type="SUPFAM" id="SSF47413">
    <property type="entry name" value="lambda repressor-like DNA-binding domains"/>
    <property type="match status" value="1"/>
</dbReference>
<accession>A0A9D1H628</accession>
<name>A0A9D1H628_9FIRM</name>
<dbReference type="Proteomes" id="UP000824160">
    <property type="component" value="Unassembled WGS sequence"/>
</dbReference>
<reference evidence="4" key="1">
    <citation type="submission" date="2020-10" db="EMBL/GenBank/DDBJ databases">
        <authorList>
            <person name="Gilroy R."/>
        </authorList>
    </citation>
    <scope>NUCLEOTIDE SEQUENCE</scope>
    <source>
        <strain evidence="4">ChiBcec7-5410</strain>
    </source>
</reference>
<dbReference type="CDD" id="cd00093">
    <property type="entry name" value="HTH_XRE"/>
    <property type="match status" value="1"/>
</dbReference>
<dbReference type="AlphaFoldDB" id="A0A9D1H628"/>
<keyword evidence="2" id="KW-0472">Membrane</keyword>
<gene>
    <name evidence="4" type="ORF">IAC43_03870</name>
</gene>
<dbReference type="SMART" id="SM00530">
    <property type="entry name" value="HTH_XRE"/>
    <property type="match status" value="1"/>
</dbReference>
<evidence type="ECO:0000256" key="1">
    <source>
        <dbReference type="ARBA" id="ARBA00023125"/>
    </source>
</evidence>
<dbReference type="EMBL" id="DVLW01000106">
    <property type="protein sequence ID" value="HIT94298.1"/>
    <property type="molecule type" value="Genomic_DNA"/>
</dbReference>
<evidence type="ECO:0000256" key="2">
    <source>
        <dbReference type="SAM" id="Phobius"/>
    </source>
</evidence>
<feature type="transmembrane region" description="Helical" evidence="2">
    <location>
        <begin position="147"/>
        <end position="165"/>
    </location>
</feature>
<dbReference type="GO" id="GO:0003677">
    <property type="term" value="F:DNA binding"/>
    <property type="evidence" value="ECO:0007669"/>
    <property type="project" value="UniProtKB-KW"/>
</dbReference>
<organism evidence="4 5">
    <name type="scientific">Candidatus Faecivivens stercoripullorum</name>
    <dbReference type="NCBI Taxonomy" id="2840805"/>
    <lineage>
        <taxon>Bacteria</taxon>
        <taxon>Bacillati</taxon>
        <taxon>Bacillota</taxon>
        <taxon>Clostridia</taxon>
        <taxon>Eubacteriales</taxon>
        <taxon>Oscillospiraceae</taxon>
        <taxon>Oscillospiraceae incertae sedis</taxon>
        <taxon>Candidatus Faecivivens</taxon>
    </lineage>
</organism>
<dbReference type="InterPro" id="IPR010982">
    <property type="entry name" value="Lambda_DNA-bd_dom_sf"/>
</dbReference>
<reference evidence="4" key="2">
    <citation type="journal article" date="2021" name="PeerJ">
        <title>Extensive microbial diversity within the chicken gut microbiome revealed by metagenomics and culture.</title>
        <authorList>
            <person name="Gilroy R."/>
            <person name="Ravi A."/>
            <person name="Getino M."/>
            <person name="Pursley I."/>
            <person name="Horton D.L."/>
            <person name="Alikhan N.F."/>
            <person name="Baker D."/>
            <person name="Gharbi K."/>
            <person name="Hall N."/>
            <person name="Watson M."/>
            <person name="Adriaenssens E.M."/>
            <person name="Foster-Nyarko E."/>
            <person name="Jarju S."/>
            <person name="Secka A."/>
            <person name="Antonio M."/>
            <person name="Oren A."/>
            <person name="Chaudhuri R.R."/>
            <person name="La Ragione R."/>
            <person name="Hildebrand F."/>
            <person name="Pallen M.J."/>
        </authorList>
    </citation>
    <scope>NUCLEOTIDE SEQUENCE</scope>
    <source>
        <strain evidence="4">ChiBcec7-5410</strain>
    </source>
</reference>
<keyword evidence="2" id="KW-1133">Transmembrane helix</keyword>
<keyword evidence="2" id="KW-0812">Transmembrane</keyword>
<proteinExistence type="predicted"/>
<evidence type="ECO:0000313" key="5">
    <source>
        <dbReference type="Proteomes" id="UP000824160"/>
    </source>
</evidence>
<dbReference type="InterPro" id="IPR001387">
    <property type="entry name" value="Cro/C1-type_HTH"/>
</dbReference>
<dbReference type="Pfam" id="PF01381">
    <property type="entry name" value="HTH_3"/>
    <property type="match status" value="1"/>
</dbReference>
<dbReference type="Gene3D" id="1.10.260.40">
    <property type="entry name" value="lambda repressor-like DNA-binding domains"/>
    <property type="match status" value="1"/>
</dbReference>
<comment type="caution">
    <text evidence="4">The sequence shown here is derived from an EMBL/GenBank/DDBJ whole genome shotgun (WGS) entry which is preliminary data.</text>
</comment>